<feature type="transmembrane region" description="Helical" evidence="1">
    <location>
        <begin position="74"/>
        <end position="95"/>
    </location>
</feature>
<proteinExistence type="predicted"/>
<accession>G0N776</accession>
<keyword evidence="1" id="KW-1133">Transmembrane helix</keyword>
<dbReference type="eggNOG" id="ENOG502T2IQ">
    <property type="taxonomic scope" value="Eukaryota"/>
</dbReference>
<evidence type="ECO:0000256" key="2">
    <source>
        <dbReference type="SAM" id="SignalP"/>
    </source>
</evidence>
<keyword evidence="2" id="KW-0732">Signal</keyword>
<organism evidence="4">
    <name type="scientific">Caenorhabditis brenneri</name>
    <name type="common">Nematode worm</name>
    <dbReference type="NCBI Taxonomy" id="135651"/>
    <lineage>
        <taxon>Eukaryota</taxon>
        <taxon>Metazoa</taxon>
        <taxon>Ecdysozoa</taxon>
        <taxon>Nematoda</taxon>
        <taxon>Chromadorea</taxon>
        <taxon>Rhabditida</taxon>
        <taxon>Rhabditina</taxon>
        <taxon>Rhabditomorpha</taxon>
        <taxon>Rhabditoidea</taxon>
        <taxon>Rhabditidae</taxon>
        <taxon>Peloderinae</taxon>
        <taxon>Caenorhabditis</taxon>
    </lineage>
</organism>
<evidence type="ECO:0000313" key="4">
    <source>
        <dbReference type="Proteomes" id="UP000008068"/>
    </source>
</evidence>
<protein>
    <recommendedName>
        <fullName evidence="5">EB domain-containing protein</fullName>
    </recommendedName>
</protein>
<dbReference type="PANTHER" id="PTHR36519">
    <property type="entry name" value="FIP (FUNGUS-INDUCED PROTEIN) RELATED-RELATED"/>
    <property type="match status" value="1"/>
</dbReference>
<feature type="chain" id="PRO_5003404619" description="EB domain-containing protein" evidence="2">
    <location>
        <begin position="26"/>
        <end position="251"/>
    </location>
</feature>
<name>G0N776_CAEBE</name>
<keyword evidence="4" id="KW-1185">Reference proteome</keyword>
<dbReference type="HOGENOM" id="CLU_1103651_0_0_1"/>
<dbReference type="FunCoup" id="G0N776">
    <property type="interactions" value="490"/>
</dbReference>
<dbReference type="Proteomes" id="UP000008068">
    <property type="component" value="Unassembled WGS sequence"/>
</dbReference>
<keyword evidence="1" id="KW-0812">Transmembrane</keyword>
<dbReference type="PANTHER" id="PTHR36519:SF9">
    <property type="entry name" value="EB DOMAIN-CONTAINING PROTEIN-RELATED"/>
    <property type="match status" value="1"/>
</dbReference>
<evidence type="ECO:0000313" key="3">
    <source>
        <dbReference type="EMBL" id="EGT54462.1"/>
    </source>
</evidence>
<evidence type="ECO:0000256" key="1">
    <source>
        <dbReference type="SAM" id="Phobius"/>
    </source>
</evidence>
<keyword evidence="1" id="KW-0472">Membrane</keyword>
<gene>
    <name evidence="3" type="ORF">CAEBREN_21553</name>
</gene>
<dbReference type="EMBL" id="GL379846">
    <property type="protein sequence ID" value="EGT54462.1"/>
    <property type="molecule type" value="Genomic_DNA"/>
</dbReference>
<feature type="signal peptide" evidence="2">
    <location>
        <begin position="1"/>
        <end position="25"/>
    </location>
</feature>
<dbReference type="InParanoid" id="G0N776"/>
<reference evidence="4" key="1">
    <citation type="submission" date="2011-07" db="EMBL/GenBank/DDBJ databases">
        <authorList>
            <consortium name="Caenorhabditis brenneri Sequencing and Analysis Consortium"/>
            <person name="Wilson R.K."/>
        </authorList>
    </citation>
    <scope>NUCLEOTIDE SEQUENCE [LARGE SCALE GENOMIC DNA]</scope>
    <source>
        <strain evidence="4">PB2801</strain>
    </source>
</reference>
<dbReference type="AlphaFoldDB" id="G0N776"/>
<evidence type="ECO:0008006" key="5">
    <source>
        <dbReference type="Google" id="ProtNLM"/>
    </source>
</evidence>
<dbReference type="OrthoDB" id="5850558at2759"/>
<dbReference type="OMA" id="MSTTFAC"/>
<sequence>MSAVRRYEFWQRIFVFLFWIRLANPQFLGSSLYGALGGYNDNDMCRYISCPFGQYCWNGNCLSSGTTSMMGSRALGYGGAGLGGLGALTSAAALYGGGAGMMGGMGGMPGGFGAASRGIAVGANVPTGVTPYGGNAPLAAGPIPSTLGGMQPCSLVQQCFNGQICVNGYCSRSNVAFQGSQVMPTETTCMTGATCPVGQYCIGGVCVQNPMSTTFACHNGISCPMGMICQLGRCLPNGMPMSMMMMNQFYG</sequence>